<proteinExistence type="predicted"/>
<dbReference type="EMBL" id="AVOT02040792">
    <property type="protein sequence ID" value="MBW0536023.1"/>
    <property type="molecule type" value="Genomic_DNA"/>
</dbReference>
<keyword evidence="3" id="KW-1185">Reference proteome</keyword>
<sequence length="704" mass="79874">MKSPTSTLCDRNCSIEPETNLNRLVPFGIKVTTKIINSSSKTEPRGEILWALNFEKYSDGVRLLNLETGKIRVSQDFTPIVINPTLSMNQPQQVLPTTSLLTVKLHIPTLEKQPVIEQEENLTNTCLSDVPAVDSSQVISSTQQSKHYDYVPYYKQAPKNILSSISEDNVVLGKRNNRDSNQLMLADVVPYAQAISDPLERIEWQKAMDTEFNSLIAHNTGELVPYPDNPAKVIRGMWRLTRKRNENGEVYGHKAQWVVLGNHQEHILHYYETWASVGRNETFKVMLSLVINFNYFPYQFNIETAFLHSKMDALVHVKQVKGYEVKGKENWVWWLKKSLSVTKQTPRMWKENLTVTFSSLGLISAQSDKLLFTNSDKSLLLHIHLDDGFVISKSESKILKFLSDLNLLLKLKFKKQPTQHLGYSLTCNKDKLIINQSDLINKLLQQFNIQDSNQVKTPCNGNLLNELGSVTTDESIEVTLYQKAIGTIYYIAHHIRPDILFTINQLSRYSIRPGRCHWSALKHLLCYLKGTKNKCLIYNQASSKDPLTGWADADYANVKDDRKSISGFIVLAFGNAVCWLSKKQSVVAQSTTEAQYISMNICTKQLQLLSFVFSDLGIQGVEPTLYNDNSGAVIISKQASLNANTKHIEVRYQYIHDCVMKKLVKVVQVSTKDMLADVLTKPLGVIKLKDILKQLHLEDFGGVS</sequence>
<comment type="caution">
    <text evidence="2">The sequence shown here is derived from an EMBL/GenBank/DDBJ whole genome shotgun (WGS) entry which is preliminary data.</text>
</comment>
<evidence type="ECO:0000259" key="1">
    <source>
        <dbReference type="Pfam" id="PF07727"/>
    </source>
</evidence>
<dbReference type="AlphaFoldDB" id="A0A9Q3FDL2"/>
<accession>A0A9Q3FDL2</accession>
<dbReference type="InterPro" id="IPR013103">
    <property type="entry name" value="RVT_2"/>
</dbReference>
<evidence type="ECO:0000313" key="2">
    <source>
        <dbReference type="EMBL" id="MBW0536023.1"/>
    </source>
</evidence>
<dbReference type="Proteomes" id="UP000765509">
    <property type="component" value="Unassembled WGS sequence"/>
</dbReference>
<evidence type="ECO:0000313" key="3">
    <source>
        <dbReference type="Proteomes" id="UP000765509"/>
    </source>
</evidence>
<reference evidence="2" key="1">
    <citation type="submission" date="2021-03" db="EMBL/GenBank/DDBJ databases">
        <title>Draft genome sequence of rust myrtle Austropuccinia psidii MF-1, a brazilian biotype.</title>
        <authorList>
            <person name="Quecine M.C."/>
            <person name="Pachon D.M.R."/>
            <person name="Bonatelli M.L."/>
            <person name="Correr F.H."/>
            <person name="Franceschini L.M."/>
            <person name="Leite T.F."/>
            <person name="Margarido G.R.A."/>
            <person name="Almeida C.A."/>
            <person name="Ferrarezi J.A."/>
            <person name="Labate C.A."/>
        </authorList>
    </citation>
    <scope>NUCLEOTIDE SEQUENCE</scope>
    <source>
        <strain evidence="2">MF-1</strain>
    </source>
</reference>
<dbReference type="CDD" id="cd09272">
    <property type="entry name" value="RNase_HI_RT_Ty1"/>
    <property type="match status" value="1"/>
</dbReference>
<feature type="domain" description="Reverse transcriptase Ty1/copia-type" evidence="1">
    <location>
        <begin position="220"/>
        <end position="459"/>
    </location>
</feature>
<name>A0A9Q3FDL2_9BASI</name>
<protein>
    <recommendedName>
        <fullName evidence="1">Reverse transcriptase Ty1/copia-type domain-containing protein</fullName>
    </recommendedName>
</protein>
<dbReference type="Pfam" id="PF07727">
    <property type="entry name" value="RVT_2"/>
    <property type="match status" value="1"/>
</dbReference>
<dbReference type="PANTHER" id="PTHR11439:SF440">
    <property type="entry name" value="INTEGRASE CATALYTIC DOMAIN-CONTAINING PROTEIN"/>
    <property type="match status" value="1"/>
</dbReference>
<gene>
    <name evidence="2" type="ORF">O181_075738</name>
</gene>
<dbReference type="PANTHER" id="PTHR11439">
    <property type="entry name" value="GAG-POL-RELATED RETROTRANSPOSON"/>
    <property type="match status" value="1"/>
</dbReference>
<dbReference type="OrthoDB" id="3344688at2759"/>
<organism evidence="2 3">
    <name type="scientific">Austropuccinia psidii MF-1</name>
    <dbReference type="NCBI Taxonomy" id="1389203"/>
    <lineage>
        <taxon>Eukaryota</taxon>
        <taxon>Fungi</taxon>
        <taxon>Dikarya</taxon>
        <taxon>Basidiomycota</taxon>
        <taxon>Pucciniomycotina</taxon>
        <taxon>Pucciniomycetes</taxon>
        <taxon>Pucciniales</taxon>
        <taxon>Sphaerophragmiaceae</taxon>
        <taxon>Austropuccinia</taxon>
    </lineage>
</organism>